<dbReference type="RefSeq" id="WP_122295502.1">
    <property type="nucleotide sequence ID" value="NZ_QRKD01000007.1"/>
</dbReference>
<reference evidence="1 2" key="1">
    <citation type="submission" date="2018-08" db="EMBL/GenBank/DDBJ databases">
        <title>A genome reference for cultivated species of the human gut microbiota.</title>
        <authorList>
            <person name="Zou Y."/>
            <person name="Xue W."/>
            <person name="Luo G."/>
        </authorList>
    </citation>
    <scope>NUCLEOTIDE SEQUENCE [LARGE SCALE GENOMIC DNA]</scope>
    <source>
        <strain evidence="1 2">AM16-49B</strain>
    </source>
</reference>
<protein>
    <submittedName>
        <fullName evidence="1">Uncharacterized protein</fullName>
    </submittedName>
</protein>
<gene>
    <name evidence="1" type="ORF">DW190_10225</name>
</gene>
<comment type="caution">
    <text evidence="1">The sequence shown here is derived from an EMBL/GenBank/DDBJ whole genome shotgun (WGS) entry which is preliminary data.</text>
</comment>
<evidence type="ECO:0000313" key="2">
    <source>
        <dbReference type="Proteomes" id="UP000283512"/>
    </source>
</evidence>
<dbReference type="AlphaFoldDB" id="A0A414YUP1"/>
<proteinExistence type="predicted"/>
<name>A0A414YUP1_9BACE</name>
<dbReference type="Proteomes" id="UP000283512">
    <property type="component" value="Unassembled WGS sequence"/>
</dbReference>
<organism evidence="1 2">
    <name type="scientific">Bacteroides caccae</name>
    <dbReference type="NCBI Taxonomy" id="47678"/>
    <lineage>
        <taxon>Bacteria</taxon>
        <taxon>Pseudomonadati</taxon>
        <taxon>Bacteroidota</taxon>
        <taxon>Bacteroidia</taxon>
        <taxon>Bacteroidales</taxon>
        <taxon>Bacteroidaceae</taxon>
        <taxon>Bacteroides</taxon>
    </lineage>
</organism>
<accession>A0A414YUP1</accession>
<dbReference type="EMBL" id="QRKD01000007">
    <property type="protein sequence ID" value="RHH90795.1"/>
    <property type="molecule type" value="Genomic_DNA"/>
</dbReference>
<sequence>MGNSNRFGWIKVRSGDTSYVGSVKHSHCVLYMHEQIPQGVFVFDVGQGDVIMGCYGKTSMQYPDNLKKRHSFS</sequence>
<evidence type="ECO:0000313" key="1">
    <source>
        <dbReference type="EMBL" id="RHH90795.1"/>
    </source>
</evidence>